<evidence type="ECO:0000313" key="2">
    <source>
        <dbReference type="Proteomes" id="UP000199701"/>
    </source>
</evidence>
<accession>A0A1I0RYD7</accession>
<evidence type="ECO:0000313" key="1">
    <source>
        <dbReference type="EMBL" id="SEW46445.1"/>
    </source>
</evidence>
<keyword evidence="2" id="KW-1185">Reference proteome</keyword>
<name>A0A1I0RYD7_9FIRM</name>
<dbReference type="EMBL" id="FOJI01000033">
    <property type="protein sequence ID" value="SEW46445.1"/>
    <property type="molecule type" value="Genomic_DNA"/>
</dbReference>
<dbReference type="Proteomes" id="UP000199701">
    <property type="component" value="Unassembled WGS sequence"/>
</dbReference>
<proteinExistence type="predicted"/>
<dbReference type="AlphaFoldDB" id="A0A1I0RYD7"/>
<dbReference type="OrthoDB" id="9809485at2"/>
<protein>
    <submittedName>
        <fullName evidence="1">Uncharacterized protein</fullName>
    </submittedName>
</protein>
<dbReference type="STRING" id="99656.SAMN05421659_1332"/>
<gene>
    <name evidence="1" type="ORF">SAMN05421659_1332</name>
</gene>
<dbReference type="Gene3D" id="3.40.630.30">
    <property type="match status" value="1"/>
</dbReference>
<sequence>MKKIITGWKKLINAMIYKAKSLGFGAILFFGRPEYYPQFGFKEASVFGITDSEGYNYTAFMSMELIPNYLTIAYGGKYYESDIYNDEINRDKVKAFDDNF</sequence>
<dbReference type="RefSeq" id="WP_092458384.1">
    <property type="nucleotide sequence ID" value="NZ_FOJI01000033.1"/>
</dbReference>
<organism evidence="1 2">
    <name type="scientific">[Clostridium] fimetarium</name>
    <dbReference type="NCBI Taxonomy" id="99656"/>
    <lineage>
        <taxon>Bacteria</taxon>
        <taxon>Bacillati</taxon>
        <taxon>Bacillota</taxon>
        <taxon>Clostridia</taxon>
        <taxon>Lachnospirales</taxon>
        <taxon>Lachnospiraceae</taxon>
    </lineage>
</organism>
<reference evidence="1 2" key="1">
    <citation type="submission" date="2016-10" db="EMBL/GenBank/DDBJ databases">
        <authorList>
            <person name="de Groot N.N."/>
        </authorList>
    </citation>
    <scope>NUCLEOTIDE SEQUENCE [LARGE SCALE GENOMIC DNA]</scope>
    <source>
        <strain evidence="1 2">DSM 9179</strain>
    </source>
</reference>